<proteinExistence type="predicted"/>
<evidence type="ECO:0008006" key="3">
    <source>
        <dbReference type="Google" id="ProtNLM"/>
    </source>
</evidence>
<dbReference type="GO" id="GO:0016075">
    <property type="term" value="P:rRNA catabolic process"/>
    <property type="evidence" value="ECO:0007669"/>
    <property type="project" value="TreeGrafter"/>
</dbReference>
<evidence type="ECO:0000313" key="2">
    <source>
        <dbReference type="Proteomes" id="UP000178374"/>
    </source>
</evidence>
<name>A0A1F6W5L0_9BACT</name>
<dbReference type="GO" id="GO:0003677">
    <property type="term" value="F:DNA binding"/>
    <property type="evidence" value="ECO:0007669"/>
    <property type="project" value="InterPro"/>
</dbReference>
<accession>A0A1F6W5L0</accession>
<dbReference type="GO" id="GO:0006402">
    <property type="term" value="P:mRNA catabolic process"/>
    <property type="evidence" value="ECO:0007669"/>
    <property type="project" value="TreeGrafter"/>
</dbReference>
<dbReference type="Proteomes" id="UP000178374">
    <property type="component" value="Unassembled WGS sequence"/>
</dbReference>
<dbReference type="PANTHER" id="PTHR33988">
    <property type="entry name" value="ENDORIBONUCLEASE MAZF-RELATED"/>
    <property type="match status" value="1"/>
</dbReference>
<dbReference type="InterPro" id="IPR003477">
    <property type="entry name" value="PemK-like"/>
</dbReference>
<sequence length="132" mass="15231">MNMVKKFLEWIKLKEKLHSNKHKPPLFKEGEIWWCSLGENVGSEINGKSNLFSRPVLIFRKLSKSTFMGIPTSSQDRKGSWYVQITLGSVKSVVILSQARLLDYKRLSSKIGELDAVEMHNVKDKFKNLYCP</sequence>
<dbReference type="AlphaFoldDB" id="A0A1F6W5L0"/>
<evidence type="ECO:0000313" key="1">
    <source>
        <dbReference type="EMBL" id="OGI77200.1"/>
    </source>
</evidence>
<dbReference type="SUPFAM" id="SSF50118">
    <property type="entry name" value="Cell growth inhibitor/plasmid maintenance toxic component"/>
    <property type="match status" value="1"/>
</dbReference>
<organism evidence="1 2">
    <name type="scientific">Candidatus Nomurabacteria bacterium RIFCSPHIGHO2_02_FULL_37_13</name>
    <dbReference type="NCBI Taxonomy" id="1801750"/>
    <lineage>
        <taxon>Bacteria</taxon>
        <taxon>Candidatus Nomuraibacteriota</taxon>
    </lineage>
</organism>
<dbReference type="GO" id="GO:0004521">
    <property type="term" value="F:RNA endonuclease activity"/>
    <property type="evidence" value="ECO:0007669"/>
    <property type="project" value="TreeGrafter"/>
</dbReference>
<dbReference type="Gene3D" id="2.30.30.110">
    <property type="match status" value="1"/>
</dbReference>
<dbReference type="Pfam" id="PF02452">
    <property type="entry name" value="PemK_toxin"/>
    <property type="match status" value="1"/>
</dbReference>
<protein>
    <recommendedName>
        <fullName evidence="3">Toxin-antitoxin system protein</fullName>
    </recommendedName>
</protein>
<dbReference type="InterPro" id="IPR011067">
    <property type="entry name" value="Plasmid_toxin/cell-grow_inhib"/>
</dbReference>
<gene>
    <name evidence="1" type="ORF">A3B85_03030</name>
</gene>
<comment type="caution">
    <text evidence="1">The sequence shown here is derived from an EMBL/GenBank/DDBJ whole genome shotgun (WGS) entry which is preliminary data.</text>
</comment>
<dbReference type="EMBL" id="MFUA01000013">
    <property type="protein sequence ID" value="OGI77200.1"/>
    <property type="molecule type" value="Genomic_DNA"/>
</dbReference>
<dbReference type="PANTHER" id="PTHR33988:SF2">
    <property type="entry name" value="ENDORIBONUCLEASE MAZF"/>
    <property type="match status" value="1"/>
</dbReference>
<reference evidence="1 2" key="1">
    <citation type="journal article" date="2016" name="Nat. Commun.">
        <title>Thousands of microbial genomes shed light on interconnected biogeochemical processes in an aquifer system.</title>
        <authorList>
            <person name="Anantharaman K."/>
            <person name="Brown C.T."/>
            <person name="Hug L.A."/>
            <person name="Sharon I."/>
            <person name="Castelle C.J."/>
            <person name="Probst A.J."/>
            <person name="Thomas B.C."/>
            <person name="Singh A."/>
            <person name="Wilkins M.J."/>
            <person name="Karaoz U."/>
            <person name="Brodie E.L."/>
            <person name="Williams K.H."/>
            <person name="Hubbard S.S."/>
            <person name="Banfield J.F."/>
        </authorList>
    </citation>
    <scope>NUCLEOTIDE SEQUENCE [LARGE SCALE GENOMIC DNA]</scope>
</reference>
<dbReference type="STRING" id="1801750.A3B85_03030"/>